<dbReference type="Pfam" id="PF14111">
    <property type="entry name" value="DUF4283"/>
    <property type="match status" value="1"/>
</dbReference>
<organism evidence="2 3">
    <name type="scientific">Carya illinoinensis</name>
    <name type="common">Pecan</name>
    <dbReference type="NCBI Taxonomy" id="32201"/>
    <lineage>
        <taxon>Eukaryota</taxon>
        <taxon>Viridiplantae</taxon>
        <taxon>Streptophyta</taxon>
        <taxon>Embryophyta</taxon>
        <taxon>Tracheophyta</taxon>
        <taxon>Spermatophyta</taxon>
        <taxon>Magnoliopsida</taxon>
        <taxon>eudicotyledons</taxon>
        <taxon>Gunneridae</taxon>
        <taxon>Pentapetalae</taxon>
        <taxon>rosids</taxon>
        <taxon>fabids</taxon>
        <taxon>Fagales</taxon>
        <taxon>Juglandaceae</taxon>
        <taxon>Carya</taxon>
    </lineage>
</organism>
<protein>
    <recommendedName>
        <fullName evidence="1">DUF4283 domain-containing protein</fullName>
    </recommendedName>
</protein>
<sequence>MAEELSRRWESLKLTEIEQDEITISKEIVFGASTKGEHCLLAMVFNDRAANREAFKSTMAKIWNLEGWLTFMEIGLNKFLMEFQLTSDKVKVVRGRPWSFDRHLICLNEFNGALSPLEV</sequence>
<gene>
    <name evidence="2" type="ORF">I3842_01G084000</name>
</gene>
<proteinExistence type="predicted"/>
<evidence type="ECO:0000259" key="1">
    <source>
        <dbReference type="Pfam" id="PF14111"/>
    </source>
</evidence>
<dbReference type="Proteomes" id="UP000811246">
    <property type="component" value="Chromosome 1"/>
</dbReference>
<evidence type="ECO:0000313" key="3">
    <source>
        <dbReference type="Proteomes" id="UP000811246"/>
    </source>
</evidence>
<comment type="caution">
    <text evidence="2">The sequence shown here is derived from an EMBL/GenBank/DDBJ whole genome shotgun (WGS) entry which is preliminary data.</text>
</comment>
<evidence type="ECO:0000313" key="2">
    <source>
        <dbReference type="EMBL" id="KAG6730514.1"/>
    </source>
</evidence>
<accession>A0A922FY50</accession>
<dbReference type="InterPro" id="IPR025558">
    <property type="entry name" value="DUF4283"/>
</dbReference>
<dbReference type="EMBL" id="CM031825">
    <property type="protein sequence ID" value="KAG6730514.1"/>
    <property type="molecule type" value="Genomic_DNA"/>
</dbReference>
<name>A0A922FY50_CARIL</name>
<reference evidence="2" key="1">
    <citation type="submission" date="2021-01" db="EMBL/GenBank/DDBJ databases">
        <authorList>
            <person name="Lovell J.T."/>
            <person name="Bentley N."/>
            <person name="Bhattarai G."/>
            <person name="Jenkins J.W."/>
            <person name="Sreedasyam A."/>
            <person name="Alarcon Y."/>
            <person name="Bock C."/>
            <person name="Boston L."/>
            <person name="Carlson J."/>
            <person name="Cervantes K."/>
            <person name="Clermont K."/>
            <person name="Krom N."/>
            <person name="Kubenka K."/>
            <person name="Mamidi S."/>
            <person name="Mattison C."/>
            <person name="Monteros M."/>
            <person name="Pisani C."/>
            <person name="Plott C."/>
            <person name="Rajasekar S."/>
            <person name="Rhein H.S."/>
            <person name="Rohla C."/>
            <person name="Song M."/>
            <person name="Hilaire R.S."/>
            <person name="Shu S."/>
            <person name="Wells L."/>
            <person name="Wang X."/>
            <person name="Webber J."/>
            <person name="Heerema R.J."/>
            <person name="Klein P."/>
            <person name="Conner P."/>
            <person name="Grauke L."/>
            <person name="Grimwood J."/>
            <person name="Schmutz J."/>
            <person name="Randall J.J."/>
        </authorList>
    </citation>
    <scope>NUCLEOTIDE SEQUENCE</scope>
    <source>
        <tissue evidence="2">Leaf</tissue>
    </source>
</reference>
<dbReference type="AlphaFoldDB" id="A0A922FY50"/>
<feature type="domain" description="DUF4283" evidence="1">
    <location>
        <begin position="37"/>
        <end position="111"/>
    </location>
</feature>